<evidence type="ECO:0000313" key="3">
    <source>
        <dbReference type="Proteomes" id="UP001549164"/>
    </source>
</evidence>
<gene>
    <name evidence="2" type="ORF">ABID12_003857</name>
</gene>
<protein>
    <submittedName>
        <fullName evidence="2">Uncharacterized protein</fullName>
    </submittedName>
</protein>
<evidence type="ECO:0000256" key="1">
    <source>
        <dbReference type="SAM" id="MobiDB-lite"/>
    </source>
</evidence>
<dbReference type="Proteomes" id="UP001549164">
    <property type="component" value="Unassembled WGS sequence"/>
</dbReference>
<evidence type="ECO:0000313" key="2">
    <source>
        <dbReference type="EMBL" id="MET3601894.1"/>
    </source>
</evidence>
<feature type="compositionally biased region" description="Basic and acidic residues" evidence="1">
    <location>
        <begin position="118"/>
        <end position="127"/>
    </location>
</feature>
<proteinExistence type="predicted"/>
<organism evidence="2 3">
    <name type="scientific">Martelella mangrovi</name>
    <dbReference type="NCBI Taxonomy" id="1397477"/>
    <lineage>
        <taxon>Bacteria</taxon>
        <taxon>Pseudomonadati</taxon>
        <taxon>Pseudomonadota</taxon>
        <taxon>Alphaproteobacteria</taxon>
        <taxon>Hyphomicrobiales</taxon>
        <taxon>Aurantimonadaceae</taxon>
        <taxon>Martelella</taxon>
    </lineage>
</organism>
<keyword evidence="3" id="KW-1185">Reference proteome</keyword>
<name>A0ABV2IG41_9HYPH</name>
<reference evidence="2 3" key="1">
    <citation type="submission" date="2024-06" db="EMBL/GenBank/DDBJ databases">
        <title>Genomic Encyclopedia of Type Strains, Phase IV (KMG-IV): sequencing the most valuable type-strain genomes for metagenomic binning, comparative biology and taxonomic classification.</title>
        <authorList>
            <person name="Goeker M."/>
        </authorList>
    </citation>
    <scope>NUCLEOTIDE SEQUENCE [LARGE SCALE GENOMIC DNA]</scope>
    <source>
        <strain evidence="2 3">DSM 28102</strain>
    </source>
</reference>
<feature type="region of interest" description="Disordered" evidence="1">
    <location>
        <begin position="102"/>
        <end position="133"/>
    </location>
</feature>
<comment type="caution">
    <text evidence="2">The sequence shown here is derived from an EMBL/GenBank/DDBJ whole genome shotgun (WGS) entry which is preliminary data.</text>
</comment>
<accession>A0ABV2IG41</accession>
<dbReference type="RefSeq" id="WP_354435694.1">
    <property type="nucleotide sequence ID" value="NZ_JBEPLY010000017.1"/>
</dbReference>
<feature type="region of interest" description="Disordered" evidence="1">
    <location>
        <begin position="26"/>
        <end position="46"/>
    </location>
</feature>
<sequence length="133" mass="14139">MLRYAVGKTRKARDFLLGLWQHTRLRRGGGRDEPSESTQEAAISSGAALDVSGERGVVGVAIGGRGVVSHRVHAASGADELDPGISFLDRFADHSLLAENERRATRKAAAATASPEVMKARTAEARPRAPAPR</sequence>
<dbReference type="EMBL" id="JBEPLY010000017">
    <property type="protein sequence ID" value="MET3601894.1"/>
    <property type="molecule type" value="Genomic_DNA"/>
</dbReference>